<dbReference type="EMBL" id="JAQKAB010000002">
    <property type="protein sequence ID" value="MDA7025730.1"/>
    <property type="molecule type" value="Genomic_DNA"/>
</dbReference>
<reference evidence="1 2" key="1">
    <citation type="submission" date="2023-01" db="EMBL/GenBank/DDBJ databases">
        <title>Bacillus changyiensis sp. nov., isolated from a coastal deposit.</title>
        <authorList>
            <person name="Xiao G."/>
            <person name="Lai Q."/>
            <person name="Hu Z."/>
            <person name="Shao Z."/>
        </authorList>
    </citation>
    <scope>NUCLEOTIDE SEQUENCE [LARGE SCALE GENOMIC DNA]</scope>
    <source>
        <strain evidence="1 2">CLL-7-23</strain>
    </source>
</reference>
<protein>
    <submittedName>
        <fullName evidence="1">DUF2533 family protein</fullName>
    </submittedName>
</protein>
<keyword evidence="2" id="KW-1185">Reference proteome</keyword>
<evidence type="ECO:0000313" key="2">
    <source>
        <dbReference type="Proteomes" id="UP001211894"/>
    </source>
</evidence>
<gene>
    <name evidence="1" type="ORF">PJ311_03770</name>
</gene>
<dbReference type="InterPro" id="IPR019688">
    <property type="entry name" value="DUF2533"/>
</dbReference>
<accession>A0ABT4X0B1</accession>
<dbReference type="Proteomes" id="UP001211894">
    <property type="component" value="Unassembled WGS sequence"/>
</dbReference>
<sequence length="89" mass="10464">MTNVHEAITAHSKKQHRHIQEFLKLEEAREAAIEEVVAKCKRNELFTTDRINHITLKMNELAAKGIVPKRRLVTKEMVIEYVNRKNHHV</sequence>
<evidence type="ECO:0000313" key="1">
    <source>
        <dbReference type="EMBL" id="MDA7025730.1"/>
    </source>
</evidence>
<name>A0ABT4X0B1_9BACI</name>
<organism evidence="1 2">
    <name type="scientific">Bacillus changyiensis</name>
    <dbReference type="NCBI Taxonomy" id="3004103"/>
    <lineage>
        <taxon>Bacteria</taxon>
        <taxon>Bacillati</taxon>
        <taxon>Bacillota</taxon>
        <taxon>Bacilli</taxon>
        <taxon>Bacillales</taxon>
        <taxon>Bacillaceae</taxon>
        <taxon>Bacillus</taxon>
    </lineage>
</organism>
<dbReference type="Pfam" id="PF10752">
    <property type="entry name" value="DUF2533"/>
    <property type="match status" value="1"/>
</dbReference>
<comment type="caution">
    <text evidence="1">The sequence shown here is derived from an EMBL/GenBank/DDBJ whole genome shotgun (WGS) entry which is preliminary data.</text>
</comment>
<dbReference type="RefSeq" id="WP_271339582.1">
    <property type="nucleotide sequence ID" value="NZ_JAQKAB010000002.1"/>
</dbReference>
<proteinExistence type="predicted"/>